<proteinExistence type="predicted"/>
<evidence type="ECO:0000259" key="2">
    <source>
        <dbReference type="Pfam" id="PF07508"/>
    </source>
</evidence>
<dbReference type="Pfam" id="PF07508">
    <property type="entry name" value="Recombinase"/>
    <property type="match status" value="1"/>
</dbReference>
<sequence length="89" mass="10135">MGELVPNWDEQGAIDGMIWMLEELGLSARKVAEMMNKVGPLGKKGGKWTSSSVLRTVRNPFHSNRDGFPYPEDWGEDAWERPHFNPYEG</sequence>
<feature type="domain" description="Recombinase" evidence="2">
    <location>
        <begin position="19"/>
        <end position="61"/>
    </location>
</feature>
<reference evidence="3" key="1">
    <citation type="journal article" date="2014" name="Genome Biol. Evol.">
        <title>Pangenome evidence for extensive interdomain horizontal transfer affecting lineage core and shell genes in uncultured planktonic thaumarchaeota and euryarchaeota.</title>
        <authorList>
            <person name="Deschamps P."/>
            <person name="Zivanovic Y."/>
            <person name="Moreira D."/>
            <person name="Rodriguez-Valera F."/>
            <person name="Lopez-Garcia P."/>
        </authorList>
    </citation>
    <scope>NUCLEOTIDE SEQUENCE</scope>
</reference>
<dbReference type="GO" id="GO:0003677">
    <property type="term" value="F:DNA binding"/>
    <property type="evidence" value="ECO:0007669"/>
    <property type="project" value="InterPro"/>
</dbReference>
<evidence type="ECO:0000256" key="1">
    <source>
        <dbReference type="SAM" id="MobiDB-lite"/>
    </source>
</evidence>
<organism evidence="3">
    <name type="scientific">uncultured marine group II/III euryarchaeote AD1000_96_B04</name>
    <dbReference type="NCBI Taxonomy" id="1457829"/>
    <lineage>
        <taxon>Archaea</taxon>
        <taxon>Methanobacteriati</taxon>
        <taxon>Methanobacteriota</taxon>
        <taxon>environmental samples</taxon>
    </lineage>
</organism>
<dbReference type="InterPro" id="IPR011109">
    <property type="entry name" value="DNA_bind_recombinase_dom"/>
</dbReference>
<dbReference type="AlphaFoldDB" id="A0A075G5Q1"/>
<evidence type="ECO:0000313" key="3">
    <source>
        <dbReference type="EMBL" id="AIE97236.1"/>
    </source>
</evidence>
<dbReference type="EMBL" id="KF900502">
    <property type="protein sequence ID" value="AIE97236.1"/>
    <property type="molecule type" value="Genomic_DNA"/>
</dbReference>
<name>A0A075G5Q1_9EURY</name>
<dbReference type="GO" id="GO:0000150">
    <property type="term" value="F:DNA strand exchange activity"/>
    <property type="evidence" value="ECO:0007669"/>
    <property type="project" value="InterPro"/>
</dbReference>
<accession>A0A075G5Q1</accession>
<protein>
    <recommendedName>
        <fullName evidence="2">Recombinase domain-containing protein</fullName>
    </recommendedName>
</protein>
<feature type="region of interest" description="Disordered" evidence="1">
    <location>
        <begin position="70"/>
        <end position="89"/>
    </location>
</feature>